<dbReference type="InterPro" id="IPR029064">
    <property type="entry name" value="Ribosomal_eL30-like_sf"/>
</dbReference>
<evidence type="ECO:0000259" key="1">
    <source>
        <dbReference type="Pfam" id="PF01248"/>
    </source>
</evidence>
<dbReference type="RefSeq" id="WP_131918828.1">
    <property type="nucleotide sequence ID" value="NZ_JAOQNU010000008.1"/>
</dbReference>
<reference evidence="2 3" key="1">
    <citation type="submission" date="2019-03" db="EMBL/GenBank/DDBJ databases">
        <title>Genomic Encyclopedia of Type Strains, Phase IV (KMG-IV): sequencing the most valuable type-strain genomes for metagenomic binning, comparative biology and taxonomic classification.</title>
        <authorList>
            <person name="Goeker M."/>
        </authorList>
    </citation>
    <scope>NUCLEOTIDE SEQUENCE [LARGE SCALE GENOMIC DNA]</scope>
    <source>
        <strain evidence="2 3">DSM 11170</strain>
    </source>
</reference>
<name>A0A4R2S017_9FIRM</name>
<feature type="domain" description="Ribosomal protein eL8/eL30/eS12/Gadd45" evidence="1">
    <location>
        <begin position="6"/>
        <end position="83"/>
    </location>
</feature>
<protein>
    <submittedName>
        <fullName evidence="2">Large subunit ribosomal protein L7A</fullName>
    </submittedName>
</protein>
<evidence type="ECO:0000313" key="3">
    <source>
        <dbReference type="Proteomes" id="UP000294813"/>
    </source>
</evidence>
<dbReference type="SUPFAM" id="SSF55315">
    <property type="entry name" value="L30e-like"/>
    <property type="match status" value="1"/>
</dbReference>
<dbReference type="Gene3D" id="3.30.1330.30">
    <property type="match status" value="1"/>
</dbReference>
<dbReference type="GO" id="GO:0005840">
    <property type="term" value="C:ribosome"/>
    <property type="evidence" value="ECO:0007669"/>
    <property type="project" value="UniProtKB-KW"/>
</dbReference>
<keyword evidence="3" id="KW-1185">Reference proteome</keyword>
<dbReference type="EMBL" id="SLXT01000008">
    <property type="protein sequence ID" value="TCP64685.1"/>
    <property type="molecule type" value="Genomic_DNA"/>
</dbReference>
<dbReference type="PRINTS" id="PR00884">
    <property type="entry name" value="RIBOSOMALHS6"/>
</dbReference>
<keyword evidence="2" id="KW-0687">Ribonucleoprotein</keyword>
<dbReference type="AlphaFoldDB" id="A0A4R2S017"/>
<comment type="caution">
    <text evidence="2">The sequence shown here is derived from an EMBL/GenBank/DDBJ whole genome shotgun (WGS) entry which is preliminary data.</text>
</comment>
<sequence>MPLERLQAARQKTVGTKQTLKAVEKGQAKLVFIAQDADPQVVDPLMKMCEQKAVPVITVESMQMLGLACNIKVGSASAGIVNET</sequence>
<keyword evidence="2" id="KW-0689">Ribosomal protein</keyword>
<evidence type="ECO:0000313" key="2">
    <source>
        <dbReference type="EMBL" id="TCP64685.1"/>
    </source>
</evidence>
<organism evidence="2 3">
    <name type="scientific">Heliophilum fasciatum</name>
    <dbReference type="NCBI Taxonomy" id="35700"/>
    <lineage>
        <taxon>Bacteria</taxon>
        <taxon>Bacillati</taxon>
        <taxon>Bacillota</taxon>
        <taxon>Clostridia</taxon>
        <taxon>Eubacteriales</taxon>
        <taxon>Heliobacteriaceae</taxon>
        <taxon>Heliophilum</taxon>
    </lineage>
</organism>
<dbReference type="Proteomes" id="UP000294813">
    <property type="component" value="Unassembled WGS sequence"/>
</dbReference>
<dbReference type="OrthoDB" id="2353623at2"/>
<dbReference type="Pfam" id="PF01248">
    <property type="entry name" value="Ribosomal_L7Ae"/>
    <property type="match status" value="1"/>
</dbReference>
<dbReference type="InterPro" id="IPR004038">
    <property type="entry name" value="Ribosomal_eL8/eL30/eS12/Gad45"/>
</dbReference>
<gene>
    <name evidence="2" type="ORF">EDD73_10838</name>
</gene>
<proteinExistence type="predicted"/>
<accession>A0A4R2S017</accession>